<feature type="domain" description="Metallo-beta-lactamase" evidence="1">
    <location>
        <begin position="81"/>
        <end position="128"/>
    </location>
</feature>
<protein>
    <submittedName>
        <fullName evidence="2">Metallo-hydrolase/oxidoreductase</fullName>
    </submittedName>
</protein>
<gene>
    <name evidence="2" type="ORF">BT63DRAFT_427235</name>
</gene>
<dbReference type="InterPro" id="IPR036866">
    <property type="entry name" value="RibonucZ/Hydroxyglut_hydro"/>
</dbReference>
<organism evidence="2 3">
    <name type="scientific">Microthyrium microscopicum</name>
    <dbReference type="NCBI Taxonomy" id="703497"/>
    <lineage>
        <taxon>Eukaryota</taxon>
        <taxon>Fungi</taxon>
        <taxon>Dikarya</taxon>
        <taxon>Ascomycota</taxon>
        <taxon>Pezizomycotina</taxon>
        <taxon>Dothideomycetes</taxon>
        <taxon>Dothideomycetes incertae sedis</taxon>
        <taxon>Microthyriales</taxon>
        <taxon>Microthyriaceae</taxon>
        <taxon>Microthyrium</taxon>
    </lineage>
</organism>
<dbReference type="InterPro" id="IPR041712">
    <property type="entry name" value="DHPS-like_MBL-fold"/>
</dbReference>
<proteinExistence type="predicted"/>
<dbReference type="GO" id="GO:0016787">
    <property type="term" value="F:hydrolase activity"/>
    <property type="evidence" value="ECO:0007669"/>
    <property type="project" value="UniProtKB-KW"/>
</dbReference>
<dbReference type="Gene3D" id="3.60.15.10">
    <property type="entry name" value="Ribonuclease Z/Hydroxyacylglutathione hydrolase-like"/>
    <property type="match status" value="1"/>
</dbReference>
<dbReference type="CDD" id="cd07713">
    <property type="entry name" value="DHPS-like_MBL-fold"/>
    <property type="match status" value="1"/>
</dbReference>
<keyword evidence="3" id="KW-1185">Reference proteome</keyword>
<dbReference type="Pfam" id="PF00753">
    <property type="entry name" value="Lactamase_B"/>
    <property type="match status" value="1"/>
</dbReference>
<dbReference type="PANTHER" id="PTHR13754:SF13">
    <property type="entry name" value="METALLO-BETA-LACTAMASE SUPERFAMILY PROTEIN (AFU_ORTHOLOGUE AFUA_3G07630)"/>
    <property type="match status" value="1"/>
</dbReference>
<keyword evidence="2" id="KW-0378">Hydrolase</keyword>
<dbReference type="Proteomes" id="UP000799302">
    <property type="component" value="Unassembled WGS sequence"/>
</dbReference>
<dbReference type="GO" id="GO:0016740">
    <property type="term" value="F:transferase activity"/>
    <property type="evidence" value="ECO:0007669"/>
    <property type="project" value="TreeGrafter"/>
</dbReference>
<accession>A0A6A6U3V1</accession>
<dbReference type="OrthoDB" id="1470350at2759"/>
<evidence type="ECO:0000259" key="1">
    <source>
        <dbReference type="Pfam" id="PF00753"/>
    </source>
</evidence>
<evidence type="ECO:0000313" key="2">
    <source>
        <dbReference type="EMBL" id="KAF2666822.1"/>
    </source>
</evidence>
<dbReference type="SUPFAM" id="SSF56281">
    <property type="entry name" value="Metallo-hydrolase/oxidoreductase"/>
    <property type="match status" value="1"/>
</dbReference>
<reference evidence="2" key="1">
    <citation type="journal article" date="2020" name="Stud. Mycol.">
        <title>101 Dothideomycetes genomes: a test case for predicting lifestyles and emergence of pathogens.</title>
        <authorList>
            <person name="Haridas S."/>
            <person name="Albert R."/>
            <person name="Binder M."/>
            <person name="Bloem J."/>
            <person name="Labutti K."/>
            <person name="Salamov A."/>
            <person name="Andreopoulos B."/>
            <person name="Baker S."/>
            <person name="Barry K."/>
            <person name="Bills G."/>
            <person name="Bluhm B."/>
            <person name="Cannon C."/>
            <person name="Castanera R."/>
            <person name="Culley D."/>
            <person name="Daum C."/>
            <person name="Ezra D."/>
            <person name="Gonzalez J."/>
            <person name="Henrissat B."/>
            <person name="Kuo A."/>
            <person name="Liang C."/>
            <person name="Lipzen A."/>
            <person name="Lutzoni F."/>
            <person name="Magnuson J."/>
            <person name="Mondo S."/>
            <person name="Nolan M."/>
            <person name="Ohm R."/>
            <person name="Pangilinan J."/>
            <person name="Park H.-J."/>
            <person name="Ramirez L."/>
            <person name="Alfaro M."/>
            <person name="Sun H."/>
            <person name="Tritt A."/>
            <person name="Yoshinaga Y."/>
            <person name="Zwiers L.-H."/>
            <person name="Turgeon B."/>
            <person name="Goodwin S."/>
            <person name="Spatafora J."/>
            <person name="Crous P."/>
            <person name="Grigoriev I."/>
        </authorList>
    </citation>
    <scope>NUCLEOTIDE SEQUENCE</scope>
    <source>
        <strain evidence="2">CBS 115976</strain>
    </source>
</reference>
<evidence type="ECO:0000313" key="3">
    <source>
        <dbReference type="Proteomes" id="UP000799302"/>
    </source>
</evidence>
<dbReference type="InterPro" id="IPR001279">
    <property type="entry name" value="Metallo-B-lactamas"/>
</dbReference>
<dbReference type="PANTHER" id="PTHR13754">
    <property type="entry name" value="METALLO-BETA-LACTAMASE SUPERFAMILY PROTEIN"/>
    <property type="match status" value="1"/>
</dbReference>
<dbReference type="InterPro" id="IPR052926">
    <property type="entry name" value="Metallo-beta-lactamase_dom"/>
</dbReference>
<dbReference type="EMBL" id="MU004238">
    <property type="protein sequence ID" value="KAF2666822.1"/>
    <property type="molecule type" value="Genomic_DNA"/>
</dbReference>
<sequence length="343" mass="37846">MVSQLEEIDSLEVLVINDNELDPISRYPPDVTAIGNLLHIALASPEGPPQNRGECIKEVKMDQICCGSHGISLMITATKGDQKRTILFDTGPEESGWERNVSRLRADISQVEVIMLSHWHRDHSGGMLRAVEMINEGRKAVNKTSPVTVDLQPDRPDYRGFLGPTGIISLEADPTFNEVEKAGGVVVKNAQGHTVLDNMFYISGEIPRVTEYEIGLRRAMRFVNEQDKWIEDTLIKDERYLMVNLKERGLVVFTGCGHAGVVNTCKNGITNGNGVPIYAAMGGFHLADAEAPTIENSVRDLKDLGIKLLFPGHCSGWRAKYEIEKQMPGCLAPSTVGTKFTFV</sequence>
<name>A0A6A6U3V1_9PEZI</name>
<dbReference type="AlphaFoldDB" id="A0A6A6U3V1"/>